<protein>
    <submittedName>
        <fullName evidence="1">Uncharacterized protein</fullName>
    </submittedName>
</protein>
<sequence>MVESGCRSVNKITTGSRIIQSSWKISKDCPSSGDKSTQDQ</sequence>
<dbReference type="AlphaFoldDB" id="A0A8X6M098"/>
<gene>
    <name evidence="1" type="ORF">TNCT_547951</name>
</gene>
<evidence type="ECO:0000313" key="2">
    <source>
        <dbReference type="Proteomes" id="UP000887116"/>
    </source>
</evidence>
<dbReference type="EMBL" id="BMAO01028769">
    <property type="protein sequence ID" value="GFR27237.1"/>
    <property type="molecule type" value="Genomic_DNA"/>
</dbReference>
<evidence type="ECO:0000313" key="1">
    <source>
        <dbReference type="EMBL" id="GFR27237.1"/>
    </source>
</evidence>
<accession>A0A8X6M098</accession>
<comment type="caution">
    <text evidence="1">The sequence shown here is derived from an EMBL/GenBank/DDBJ whole genome shotgun (WGS) entry which is preliminary data.</text>
</comment>
<organism evidence="1 2">
    <name type="scientific">Trichonephila clavata</name>
    <name type="common">Joro spider</name>
    <name type="synonym">Nephila clavata</name>
    <dbReference type="NCBI Taxonomy" id="2740835"/>
    <lineage>
        <taxon>Eukaryota</taxon>
        <taxon>Metazoa</taxon>
        <taxon>Ecdysozoa</taxon>
        <taxon>Arthropoda</taxon>
        <taxon>Chelicerata</taxon>
        <taxon>Arachnida</taxon>
        <taxon>Araneae</taxon>
        <taxon>Araneomorphae</taxon>
        <taxon>Entelegynae</taxon>
        <taxon>Araneoidea</taxon>
        <taxon>Nephilidae</taxon>
        <taxon>Trichonephila</taxon>
    </lineage>
</organism>
<dbReference type="Proteomes" id="UP000887116">
    <property type="component" value="Unassembled WGS sequence"/>
</dbReference>
<reference evidence="1" key="1">
    <citation type="submission" date="2020-07" db="EMBL/GenBank/DDBJ databases">
        <title>Multicomponent nature underlies the extraordinary mechanical properties of spider dragline silk.</title>
        <authorList>
            <person name="Kono N."/>
            <person name="Nakamura H."/>
            <person name="Mori M."/>
            <person name="Yoshida Y."/>
            <person name="Ohtoshi R."/>
            <person name="Malay A.D."/>
            <person name="Moran D.A.P."/>
            <person name="Tomita M."/>
            <person name="Numata K."/>
            <person name="Arakawa K."/>
        </authorList>
    </citation>
    <scope>NUCLEOTIDE SEQUENCE</scope>
</reference>
<feature type="non-terminal residue" evidence="1">
    <location>
        <position position="40"/>
    </location>
</feature>
<keyword evidence="2" id="KW-1185">Reference proteome</keyword>
<proteinExistence type="predicted"/>
<name>A0A8X6M098_TRICU</name>